<evidence type="ECO:0000256" key="2">
    <source>
        <dbReference type="ARBA" id="ARBA00008466"/>
    </source>
</evidence>
<dbReference type="SUPFAM" id="SSF56276">
    <property type="entry name" value="S-adenosylmethionine decarboxylase"/>
    <property type="match status" value="1"/>
</dbReference>
<dbReference type="InterPro" id="IPR016067">
    <property type="entry name" value="S-AdoMet_deCO2ase_core"/>
</dbReference>
<dbReference type="PANTHER" id="PTHR11570">
    <property type="entry name" value="S-ADENOSYLMETHIONINE DECARBOXYLASE"/>
    <property type="match status" value="1"/>
</dbReference>
<dbReference type="EMBL" id="JACGCM010002207">
    <property type="protein sequence ID" value="KAF6143380.1"/>
    <property type="molecule type" value="Genomic_DNA"/>
</dbReference>
<comment type="pathway">
    <text evidence="1">Amine and polyamine biosynthesis; S-adenosylmethioninamine biosynthesis; S-adenosylmethioninamine from S-adenosyl-L-methionine: step 1/1.</text>
</comment>
<organism evidence="7 8">
    <name type="scientific">Kingdonia uniflora</name>
    <dbReference type="NCBI Taxonomy" id="39325"/>
    <lineage>
        <taxon>Eukaryota</taxon>
        <taxon>Viridiplantae</taxon>
        <taxon>Streptophyta</taxon>
        <taxon>Embryophyta</taxon>
        <taxon>Tracheophyta</taxon>
        <taxon>Spermatophyta</taxon>
        <taxon>Magnoliopsida</taxon>
        <taxon>Ranunculales</taxon>
        <taxon>Circaeasteraceae</taxon>
        <taxon>Kingdonia</taxon>
    </lineage>
</organism>
<dbReference type="Proteomes" id="UP000541444">
    <property type="component" value="Unassembled WGS sequence"/>
</dbReference>
<evidence type="ECO:0000313" key="8">
    <source>
        <dbReference type="Proteomes" id="UP000541444"/>
    </source>
</evidence>
<comment type="similarity">
    <text evidence="2">Belongs to the eukaryotic AdoMetDC family.</text>
</comment>
<sequence>MSHCDNSRGVLLESEATLNVVMENKGGKKSSKSSLFYEAPLGFTEEISVPDCYFGKIGSSCCVYVMGDTQKWNIYSACVASMVDDYVNPIYTLEMCMTSLDKDQTSIFYKSKTSSAAKMTFESGIGNILMSYEINDFEFDPCGYSMNAIKVGSISKFLEWICLARVNDSGYRCVIQIPLTVIVSWIMGINMSLDFKLLEMGSLALSILVTTFTLHDGTSHYMKGLVLLLSYVVIGACFFILNTLTEVECRDSLRSLAEETVKDEDNASAVDLKKACSYGYIVEGRLAIKVVELCEWLSIRTNNLSPQSKFVVSTSSEETSLSGREGNCDSMKEVANSREVLIGVVENVPIQVDHRIVENAERETRVDDVELCIYSERVDVGKEFLKYKKKLKGALGGICNGKSITIPELNSVLQPVYIGEGFFAISPEEEQRTFGSLSQGRGSNGRKYEQVKDDRPDGDSIHVKVANVLPPKNIDKAQDTAVRAKSPHEVESLKEMLDLVNKKFEVFENLENIVFQRLKLKYFEDKSMENLTPIPVPPTYQGMLENEMAEAEEEFNCR</sequence>
<comment type="caution">
    <text evidence="7">The sequence shown here is derived from an EMBL/GenBank/DDBJ whole genome shotgun (WGS) entry which is preliminary data.</text>
</comment>
<keyword evidence="6" id="KW-0812">Transmembrane</keyword>
<feature type="compositionally biased region" description="Basic and acidic residues" evidence="5">
    <location>
        <begin position="446"/>
        <end position="456"/>
    </location>
</feature>
<dbReference type="AlphaFoldDB" id="A0A7J7LLG0"/>
<protein>
    <submittedName>
        <fullName evidence="7">Uncharacterized protein</fullName>
    </submittedName>
</protein>
<keyword evidence="6" id="KW-0472">Membrane</keyword>
<evidence type="ECO:0000256" key="4">
    <source>
        <dbReference type="ARBA" id="ARBA00023115"/>
    </source>
</evidence>
<evidence type="ECO:0000313" key="7">
    <source>
        <dbReference type="EMBL" id="KAF6143380.1"/>
    </source>
</evidence>
<feature type="transmembrane region" description="Helical" evidence="6">
    <location>
        <begin position="226"/>
        <end position="244"/>
    </location>
</feature>
<keyword evidence="6" id="KW-1133">Transmembrane helix</keyword>
<keyword evidence="4" id="KW-0620">Polyamine biosynthesis</keyword>
<reference evidence="7 8" key="1">
    <citation type="journal article" date="2020" name="IScience">
        <title>Genome Sequencing of the Endangered Kingdonia uniflora (Circaeasteraceae, Ranunculales) Reveals Potential Mechanisms of Evolutionary Specialization.</title>
        <authorList>
            <person name="Sun Y."/>
            <person name="Deng T."/>
            <person name="Zhang A."/>
            <person name="Moore M.J."/>
            <person name="Landis J.B."/>
            <person name="Lin N."/>
            <person name="Zhang H."/>
            <person name="Zhang X."/>
            <person name="Huang J."/>
            <person name="Zhang X."/>
            <person name="Sun H."/>
            <person name="Wang H."/>
        </authorList>
    </citation>
    <scope>NUCLEOTIDE SEQUENCE [LARGE SCALE GENOMIC DNA]</scope>
    <source>
        <strain evidence="7">TB1705</strain>
        <tissue evidence="7">Leaf</tissue>
    </source>
</reference>
<dbReference type="InterPro" id="IPR048283">
    <property type="entry name" value="AdoMetDC-like"/>
</dbReference>
<name>A0A7J7LLG0_9MAGN</name>
<dbReference type="GO" id="GO:0005829">
    <property type="term" value="C:cytosol"/>
    <property type="evidence" value="ECO:0007669"/>
    <property type="project" value="TreeGrafter"/>
</dbReference>
<accession>A0A7J7LLG0</accession>
<evidence type="ECO:0000256" key="6">
    <source>
        <dbReference type="SAM" id="Phobius"/>
    </source>
</evidence>
<dbReference type="GO" id="GO:0006597">
    <property type="term" value="P:spermine biosynthetic process"/>
    <property type="evidence" value="ECO:0007669"/>
    <property type="project" value="TreeGrafter"/>
</dbReference>
<dbReference type="Gene3D" id="3.60.90.10">
    <property type="entry name" value="S-adenosylmethionine decarboxylase"/>
    <property type="match status" value="1"/>
</dbReference>
<evidence type="ECO:0000256" key="1">
    <source>
        <dbReference type="ARBA" id="ARBA00004911"/>
    </source>
</evidence>
<proteinExistence type="inferred from homology"/>
<dbReference type="OrthoDB" id="1068353at2759"/>
<dbReference type="Pfam" id="PF01536">
    <property type="entry name" value="SAM_decarbox"/>
    <property type="match status" value="1"/>
</dbReference>
<evidence type="ECO:0000256" key="5">
    <source>
        <dbReference type="SAM" id="MobiDB-lite"/>
    </source>
</evidence>
<dbReference type="UniPathway" id="UPA00331">
    <property type="reaction ID" value="UER00451"/>
</dbReference>
<gene>
    <name evidence="7" type="ORF">GIB67_001324</name>
</gene>
<dbReference type="PANTHER" id="PTHR11570:SF33">
    <property type="entry name" value="ADENOSYLMETHIONINE DECARBOXYLASE"/>
    <property type="match status" value="1"/>
</dbReference>
<evidence type="ECO:0000256" key="3">
    <source>
        <dbReference type="ARBA" id="ARBA00023066"/>
    </source>
</evidence>
<dbReference type="GO" id="GO:0004014">
    <property type="term" value="F:adenosylmethionine decarboxylase activity"/>
    <property type="evidence" value="ECO:0007669"/>
    <property type="project" value="InterPro"/>
</dbReference>
<dbReference type="GO" id="GO:0008295">
    <property type="term" value="P:spermidine biosynthetic process"/>
    <property type="evidence" value="ECO:0007669"/>
    <property type="project" value="UniProtKB-KW"/>
</dbReference>
<feature type="region of interest" description="Disordered" evidence="5">
    <location>
        <begin position="434"/>
        <end position="456"/>
    </location>
</feature>
<keyword evidence="3" id="KW-0745">Spermidine biosynthesis</keyword>
<keyword evidence="8" id="KW-1185">Reference proteome</keyword>